<name>Q1MQX3_LAWIP</name>
<dbReference type="NCBIfam" id="TIGR01401">
    <property type="entry name" value="fliR_like_III"/>
    <property type="match status" value="1"/>
</dbReference>
<dbReference type="STRING" id="363253.LI0550"/>
<keyword evidence="3 7" id="KW-1003">Cell membrane</keyword>
<keyword evidence="4 7" id="KW-0812">Transmembrane</keyword>
<evidence type="ECO:0000256" key="4">
    <source>
        <dbReference type="ARBA" id="ARBA00022692"/>
    </source>
</evidence>
<dbReference type="GO" id="GO:0006605">
    <property type="term" value="P:protein targeting"/>
    <property type="evidence" value="ECO:0007669"/>
    <property type="project" value="UniProtKB-UniRule"/>
</dbReference>
<dbReference type="SMR" id="Q1MQX3"/>
<keyword evidence="9" id="KW-1185">Reference proteome</keyword>
<dbReference type="RefSeq" id="WP_011526633.1">
    <property type="nucleotide sequence ID" value="NC_008011.1"/>
</dbReference>
<comment type="subcellular location">
    <subcellularLocation>
        <location evidence="1 7">Cell membrane</location>
        <topology evidence="1 7">Multi-pass membrane protein</topology>
    </subcellularLocation>
</comment>
<evidence type="ECO:0000313" key="9">
    <source>
        <dbReference type="Proteomes" id="UP000002430"/>
    </source>
</evidence>
<keyword evidence="5 7" id="KW-1133">Transmembrane helix</keyword>
<evidence type="ECO:0000256" key="3">
    <source>
        <dbReference type="ARBA" id="ARBA00022475"/>
    </source>
</evidence>
<evidence type="ECO:0000256" key="7">
    <source>
        <dbReference type="RuleBase" id="RU362072"/>
    </source>
</evidence>
<dbReference type="OrthoDB" id="9797790at2"/>
<feature type="transmembrane region" description="Helical" evidence="7">
    <location>
        <begin position="191"/>
        <end position="216"/>
    </location>
</feature>
<dbReference type="InterPro" id="IPR006304">
    <property type="entry name" value="T3SS_SpaR/YscT"/>
</dbReference>
<feature type="transmembrane region" description="Helical" evidence="7">
    <location>
        <begin position="88"/>
        <end position="111"/>
    </location>
</feature>
<keyword evidence="6 7" id="KW-0472">Membrane</keyword>
<dbReference type="GO" id="GO:0005886">
    <property type="term" value="C:plasma membrane"/>
    <property type="evidence" value="ECO:0007669"/>
    <property type="project" value="UniProtKB-SubCell"/>
</dbReference>
<evidence type="ECO:0000256" key="5">
    <source>
        <dbReference type="ARBA" id="ARBA00022989"/>
    </source>
</evidence>
<gene>
    <name evidence="8" type="primary">yscT</name>
    <name evidence="8" type="ordered locus">LI0550</name>
</gene>
<feature type="transmembrane region" description="Helical" evidence="7">
    <location>
        <begin position="137"/>
        <end position="160"/>
    </location>
</feature>
<dbReference type="Pfam" id="PF01311">
    <property type="entry name" value="Bac_export_1"/>
    <property type="match status" value="1"/>
</dbReference>
<dbReference type="PANTHER" id="PTHR30065:SF1">
    <property type="entry name" value="SURFACE PRESENTATION OF ANTIGENS PROTEIN SPAR"/>
    <property type="match status" value="1"/>
</dbReference>
<dbReference type="eggNOG" id="COG4791">
    <property type="taxonomic scope" value="Bacteria"/>
</dbReference>
<dbReference type="KEGG" id="lip:LI0550"/>
<reference evidence="8 9" key="1">
    <citation type="submission" date="2005-11" db="EMBL/GenBank/DDBJ databases">
        <title>The complete genome sequence of Lawsonia intracellularis: the causative agent of proliferative enteropathy.</title>
        <authorList>
            <person name="Kaur K."/>
            <person name="Zhang Q."/>
            <person name="Beckler D."/>
            <person name="Munir S."/>
            <person name="Li L."/>
            <person name="Kinsley K."/>
            <person name="Herron L."/>
            <person name="Peterson A."/>
            <person name="May B."/>
            <person name="Singh S."/>
            <person name="Gebhart C."/>
            <person name="Kapur V."/>
        </authorList>
    </citation>
    <scope>NUCLEOTIDE SEQUENCE [LARGE SCALE GENOMIC DNA]</scope>
    <source>
        <strain evidence="8 9">PHE/MN1-00</strain>
    </source>
</reference>
<evidence type="ECO:0000256" key="6">
    <source>
        <dbReference type="ARBA" id="ARBA00023136"/>
    </source>
</evidence>
<comment type="similarity">
    <text evidence="2 7">Belongs to the FliR/MopE/SpaR family.</text>
</comment>
<evidence type="ECO:0000313" key="8">
    <source>
        <dbReference type="EMBL" id="CAJ54604.1"/>
    </source>
</evidence>
<proteinExistence type="inferred from homology"/>
<protein>
    <submittedName>
        <fullName evidence="8">Type III secretion component protein SctT</fullName>
    </submittedName>
</protein>
<evidence type="ECO:0000256" key="2">
    <source>
        <dbReference type="ARBA" id="ARBA00009772"/>
    </source>
</evidence>
<sequence>MNYDQTIGALGVYDHFIAFLIGTPRLFMIIQVVPFMGNNIVTGQLRVVVVFSFYLLLSPALVAQLPHIPEVDPSLLPRILAIVIKEGFIGFFLGYLGSMVFWMIESVGLFIDNQRGAAMAAQTDPLSGSQTSPLGSFLFQCLVYIFFTSGAFITFLTLIYKTYEFWPPHEFIPMSWKMRLPELIIKQVDWLMAYTMLLAGPIAVACLLTDVSLGLVNRFASQLNVYVLAMPIKSAVAAFLLIFYFKLLLEKATFLFKPFETVLFQIKSLIQ</sequence>
<dbReference type="HOGENOM" id="CLU_063626_0_2_7"/>
<feature type="transmembrane region" description="Helical" evidence="7">
    <location>
        <begin position="223"/>
        <end position="245"/>
    </location>
</feature>
<feature type="transmembrane region" description="Helical" evidence="7">
    <location>
        <begin position="47"/>
        <end position="68"/>
    </location>
</feature>
<dbReference type="InterPro" id="IPR002010">
    <property type="entry name" value="T3SS_IM_R"/>
</dbReference>
<organism evidence="8 9">
    <name type="scientific">Lawsonia intracellularis (strain PHE/MN1-00)</name>
    <dbReference type="NCBI Taxonomy" id="363253"/>
    <lineage>
        <taxon>Bacteria</taxon>
        <taxon>Pseudomonadati</taxon>
        <taxon>Thermodesulfobacteriota</taxon>
        <taxon>Desulfovibrionia</taxon>
        <taxon>Desulfovibrionales</taxon>
        <taxon>Desulfovibrionaceae</taxon>
        <taxon>Lawsonia</taxon>
    </lineage>
</organism>
<dbReference type="EMBL" id="AM180252">
    <property type="protein sequence ID" value="CAJ54604.1"/>
    <property type="molecule type" value="Genomic_DNA"/>
</dbReference>
<dbReference type="Proteomes" id="UP000002430">
    <property type="component" value="Chromosome"/>
</dbReference>
<accession>Q1MQX3</accession>
<dbReference type="PANTHER" id="PTHR30065">
    <property type="entry name" value="FLAGELLAR BIOSYNTHETIC PROTEIN FLIR"/>
    <property type="match status" value="1"/>
</dbReference>
<evidence type="ECO:0000256" key="1">
    <source>
        <dbReference type="ARBA" id="ARBA00004651"/>
    </source>
</evidence>
<dbReference type="AlphaFoldDB" id="Q1MQX3"/>
<feature type="transmembrane region" description="Helical" evidence="7">
    <location>
        <begin position="16"/>
        <end position="35"/>
    </location>
</feature>
<dbReference type="PRINTS" id="PR00953">
    <property type="entry name" value="TYPE3IMRPROT"/>
</dbReference>